<evidence type="ECO:0000256" key="2">
    <source>
        <dbReference type="ARBA" id="ARBA00009021"/>
    </source>
</evidence>
<dbReference type="PANTHER" id="PTHR11805">
    <property type="entry name" value="CYSTEINE-RICH PDZ-BINDING PROTEIN"/>
    <property type="match status" value="1"/>
</dbReference>
<proteinExistence type="inferred from homology"/>
<sequence length="121" mass="12421">MVCKVCEKKLSKAAAPDPFRNRNAAGTLVSSGAGAGISRAGPSAAVGSANKSSSIGKAVGGNKLLGASKRYNPLGTRCKLCKQAVSQDKAQYCQACAYKKGLCSICGKTILDTKMYKQSVA</sequence>
<keyword evidence="5" id="KW-0507">mRNA processing</keyword>
<dbReference type="GO" id="GO:0005737">
    <property type="term" value="C:cytoplasm"/>
    <property type="evidence" value="ECO:0007669"/>
    <property type="project" value="UniProtKB-SubCell"/>
</dbReference>
<comment type="similarity">
    <text evidence="2">Belongs to the CRIPT family.</text>
</comment>
<evidence type="ECO:0000256" key="8">
    <source>
        <dbReference type="ARBA" id="ARBA00032518"/>
    </source>
</evidence>
<keyword evidence="10" id="KW-1185">Reference proteome</keyword>
<dbReference type="PANTHER" id="PTHR11805:SF1">
    <property type="entry name" value="CYSTEINE-RICH PDZ-BINDING PROTEIN"/>
    <property type="match status" value="1"/>
</dbReference>
<dbReference type="GO" id="GO:0006397">
    <property type="term" value="P:mRNA processing"/>
    <property type="evidence" value="ECO:0007669"/>
    <property type="project" value="UniProtKB-KW"/>
</dbReference>
<reference evidence="9 10" key="1">
    <citation type="submission" date="2014-05" db="EMBL/GenBank/DDBJ databases">
        <title>Draft genome sequence of a rare smut relative, Tilletiaria anomala UBC 951.</title>
        <authorList>
            <consortium name="DOE Joint Genome Institute"/>
            <person name="Toome M."/>
            <person name="Kuo A."/>
            <person name="Henrissat B."/>
            <person name="Lipzen A."/>
            <person name="Tritt A."/>
            <person name="Yoshinaga Y."/>
            <person name="Zane M."/>
            <person name="Barry K."/>
            <person name="Grigoriev I.V."/>
            <person name="Spatafora J.W."/>
            <person name="Aimea M.C."/>
        </authorList>
    </citation>
    <scope>NUCLEOTIDE SEQUENCE [LARGE SCALE GENOMIC DNA]</scope>
    <source>
        <strain evidence="9 10">UBC 951</strain>
    </source>
</reference>
<dbReference type="OrthoDB" id="147332at2759"/>
<dbReference type="GO" id="GO:0008380">
    <property type="term" value="P:RNA splicing"/>
    <property type="evidence" value="ECO:0007669"/>
    <property type="project" value="UniProtKB-KW"/>
</dbReference>
<dbReference type="OMA" id="MPCDKCE"/>
<dbReference type="AlphaFoldDB" id="A0A066W0P3"/>
<comment type="subcellular location">
    <subcellularLocation>
        <location evidence="1">Cytoplasm</location>
    </subcellularLocation>
</comment>
<dbReference type="GeneID" id="25266005"/>
<dbReference type="GO" id="GO:0008017">
    <property type="term" value="F:microtubule binding"/>
    <property type="evidence" value="ECO:0007669"/>
    <property type="project" value="TreeGrafter"/>
</dbReference>
<evidence type="ECO:0000313" key="9">
    <source>
        <dbReference type="EMBL" id="KDN46123.1"/>
    </source>
</evidence>
<evidence type="ECO:0000256" key="4">
    <source>
        <dbReference type="ARBA" id="ARBA00022490"/>
    </source>
</evidence>
<dbReference type="GO" id="GO:0005681">
    <property type="term" value="C:spliceosomal complex"/>
    <property type="evidence" value="ECO:0007669"/>
    <property type="project" value="UniProtKB-KW"/>
</dbReference>
<dbReference type="STRING" id="1037660.A0A066W0P3"/>
<gene>
    <name evidence="9" type="ORF">K437DRAFT_268206</name>
</gene>
<evidence type="ECO:0000256" key="7">
    <source>
        <dbReference type="ARBA" id="ARBA00023187"/>
    </source>
</evidence>
<evidence type="ECO:0000256" key="5">
    <source>
        <dbReference type="ARBA" id="ARBA00022664"/>
    </source>
</evidence>
<evidence type="ECO:0000256" key="3">
    <source>
        <dbReference type="ARBA" id="ARBA00018615"/>
    </source>
</evidence>
<dbReference type="InterPro" id="IPR019367">
    <property type="entry name" value="PDZ-binding_CRIPT"/>
</dbReference>
<dbReference type="GO" id="GO:0031122">
    <property type="term" value="P:cytoplasmic microtubule organization"/>
    <property type="evidence" value="ECO:0007669"/>
    <property type="project" value="TreeGrafter"/>
</dbReference>
<accession>A0A066W0P3</accession>
<keyword evidence="6" id="KW-0747">Spliceosome</keyword>
<keyword evidence="4" id="KW-0963">Cytoplasm</keyword>
<evidence type="ECO:0000256" key="1">
    <source>
        <dbReference type="ARBA" id="ARBA00004496"/>
    </source>
</evidence>
<dbReference type="InParanoid" id="A0A066W0P3"/>
<dbReference type="EMBL" id="JMSN01000037">
    <property type="protein sequence ID" value="KDN46123.1"/>
    <property type="molecule type" value="Genomic_DNA"/>
</dbReference>
<keyword evidence="7" id="KW-0508">mRNA splicing</keyword>
<comment type="caution">
    <text evidence="9">The sequence shown here is derived from an EMBL/GenBank/DDBJ whole genome shotgun (WGS) entry which is preliminary data.</text>
</comment>
<evidence type="ECO:0000256" key="6">
    <source>
        <dbReference type="ARBA" id="ARBA00022728"/>
    </source>
</evidence>
<dbReference type="HOGENOM" id="CLU_133934_0_0_1"/>
<protein>
    <recommendedName>
        <fullName evidence="3">Cysteine-rich PDZ-binding protein</fullName>
    </recommendedName>
    <alternativeName>
        <fullName evidence="8">Cysteine-rich interactor of PDZ three</fullName>
    </alternativeName>
</protein>
<dbReference type="RefSeq" id="XP_013243438.1">
    <property type="nucleotide sequence ID" value="XM_013387984.1"/>
</dbReference>
<name>A0A066W0P3_TILAU</name>
<evidence type="ECO:0000313" key="10">
    <source>
        <dbReference type="Proteomes" id="UP000027361"/>
    </source>
</evidence>
<dbReference type="Proteomes" id="UP000027361">
    <property type="component" value="Unassembled WGS sequence"/>
</dbReference>
<dbReference type="Pfam" id="PF10235">
    <property type="entry name" value="Cript"/>
    <property type="match status" value="1"/>
</dbReference>
<organism evidence="9 10">
    <name type="scientific">Tilletiaria anomala (strain ATCC 24038 / CBS 436.72 / UBC 951)</name>
    <dbReference type="NCBI Taxonomy" id="1037660"/>
    <lineage>
        <taxon>Eukaryota</taxon>
        <taxon>Fungi</taxon>
        <taxon>Dikarya</taxon>
        <taxon>Basidiomycota</taxon>
        <taxon>Ustilaginomycotina</taxon>
        <taxon>Exobasidiomycetes</taxon>
        <taxon>Georgefischeriales</taxon>
        <taxon>Tilletiariaceae</taxon>
        <taxon>Tilletiaria</taxon>
    </lineage>
</organism>